<dbReference type="PaxDb" id="30732-ENSOMEP00000030640"/>
<keyword evidence="6" id="KW-0862">Zinc</keyword>
<evidence type="ECO:0000313" key="10">
    <source>
        <dbReference type="Proteomes" id="UP000261560"/>
    </source>
</evidence>
<dbReference type="GeneTree" id="ENSGT00390000004097"/>
<evidence type="ECO:0000256" key="1">
    <source>
        <dbReference type="ARBA" id="ARBA00004123"/>
    </source>
</evidence>
<reference evidence="9" key="1">
    <citation type="submission" date="2025-08" db="UniProtKB">
        <authorList>
            <consortium name="Ensembl"/>
        </authorList>
    </citation>
    <scope>IDENTIFICATION</scope>
</reference>
<feature type="compositionally biased region" description="Polar residues" evidence="7">
    <location>
        <begin position="90"/>
        <end position="105"/>
    </location>
</feature>
<dbReference type="Pfam" id="PF16563">
    <property type="entry name" value="P66_CC"/>
    <property type="match status" value="1"/>
</dbReference>
<dbReference type="PROSITE" id="PS50114">
    <property type="entry name" value="GATA_ZN_FINGER_2"/>
    <property type="match status" value="1"/>
</dbReference>
<dbReference type="PANTHER" id="PTHR13455">
    <property type="entry name" value="TRANSCRIPTIONAL REPRESSOR P66-RELATED"/>
    <property type="match status" value="1"/>
</dbReference>
<evidence type="ECO:0000256" key="3">
    <source>
        <dbReference type="ARBA" id="ARBA00023054"/>
    </source>
</evidence>
<keyword evidence="3" id="KW-0175">Coiled coil</keyword>
<dbReference type="Gene3D" id="6.10.250.1650">
    <property type="match status" value="1"/>
</dbReference>
<dbReference type="PANTHER" id="PTHR13455:SF3">
    <property type="entry name" value="TRANSCRIPTIONAL REPRESSOR P66-ALPHA"/>
    <property type="match status" value="1"/>
</dbReference>
<evidence type="ECO:0000256" key="6">
    <source>
        <dbReference type="PROSITE-ProRule" id="PRU00094"/>
    </source>
</evidence>
<feature type="region of interest" description="Disordered" evidence="7">
    <location>
        <begin position="1"/>
        <end position="20"/>
    </location>
</feature>
<keyword evidence="6" id="KW-0863">Zinc-finger</keyword>
<dbReference type="InterPro" id="IPR040386">
    <property type="entry name" value="P66"/>
</dbReference>
<evidence type="ECO:0000256" key="5">
    <source>
        <dbReference type="ARBA" id="ARBA00023242"/>
    </source>
</evidence>
<sequence length="603" mass="64639">MSEEAVRQTRSQKRALERDHAAVVGDMDSKRVKLEKSDTAIIPLALVGSGAEDVRLKNDHAKVAASILKTGEVKATIKVEVQTGDEPVDMSTSKSDIKTEQQPSSPDDVIVLSDNEPSSPVMNGHCFTKADTEKLKKSSPEEREIIIKQLKEELRLQEAKLVLLKKLRQSQIQKESTVQKASGSVATPPPLVRGTVTSSKGSLQVTGRSSGTVIPPPLVRGGQHVHSKHGSQIVMPPLVRGAQQQQHSGSGPPPLLLAPRASVPNVQVQGQRIIQQGLIRVANVSNSNVMVNISQASQSGLKGSSASPNSSINDSPASRQAAAKLALRKQLEKTLLEIPPPKPPAPEFNFLPSAANNEFIYLLGLEEVVQKLLEMHGRAAAMANSISKEPYTCAQCKTDFTSRWRKEKAGTILCDQCMSSNQKKVLKAEHTSRLKSAFVKALQQEQEIEQRILQQTASSSSSSASSASKTTSSSPSLSKNEIGLFSVVYLDFLLSLQGQLSHSIQSAVGSRGVAHSFTSSQLQNAVAAAAALGSRSDKHVSARSLQQGAKVSTGSSGNQGVTMAYVNPSLSAHKTSSAVERQREYLLDMIPSRSISQAANTWK</sequence>
<feature type="domain" description="GATA-type" evidence="8">
    <location>
        <begin position="387"/>
        <end position="417"/>
    </location>
</feature>
<evidence type="ECO:0000259" key="8">
    <source>
        <dbReference type="PROSITE" id="PS50114"/>
    </source>
</evidence>
<dbReference type="STRING" id="30732.ENSOMEP00000030640"/>
<organism evidence="9 10">
    <name type="scientific">Oryzias melastigma</name>
    <name type="common">Marine medaka</name>
    <dbReference type="NCBI Taxonomy" id="30732"/>
    <lineage>
        <taxon>Eukaryota</taxon>
        <taxon>Metazoa</taxon>
        <taxon>Chordata</taxon>
        <taxon>Craniata</taxon>
        <taxon>Vertebrata</taxon>
        <taxon>Euteleostomi</taxon>
        <taxon>Actinopterygii</taxon>
        <taxon>Neopterygii</taxon>
        <taxon>Teleostei</taxon>
        <taxon>Neoteleostei</taxon>
        <taxon>Acanthomorphata</taxon>
        <taxon>Ovalentaria</taxon>
        <taxon>Atherinomorphae</taxon>
        <taxon>Beloniformes</taxon>
        <taxon>Adrianichthyidae</taxon>
        <taxon>Oryziinae</taxon>
        <taxon>Oryzias</taxon>
    </lineage>
</organism>
<dbReference type="GO" id="GO:0008270">
    <property type="term" value="F:zinc ion binding"/>
    <property type="evidence" value="ECO:0007669"/>
    <property type="project" value="UniProtKB-KW"/>
</dbReference>
<evidence type="ECO:0000256" key="4">
    <source>
        <dbReference type="ARBA" id="ARBA00023163"/>
    </source>
</evidence>
<dbReference type="Pfam" id="PF00320">
    <property type="entry name" value="GATA"/>
    <property type="match status" value="1"/>
</dbReference>
<proteinExistence type="predicted"/>
<accession>A0A3B3DMP4</accession>
<feature type="compositionally biased region" description="Polar residues" evidence="7">
    <location>
        <begin position="195"/>
        <end position="212"/>
    </location>
</feature>
<reference evidence="9" key="2">
    <citation type="submission" date="2025-09" db="UniProtKB">
        <authorList>
            <consortium name="Ensembl"/>
        </authorList>
    </citation>
    <scope>IDENTIFICATION</scope>
</reference>
<keyword evidence="2" id="KW-0805">Transcription regulation</keyword>
<keyword evidence="4" id="KW-0804">Transcription</keyword>
<comment type="subcellular location">
    <subcellularLocation>
        <location evidence="1">Nucleus</location>
    </subcellularLocation>
</comment>
<dbReference type="Ensembl" id="ENSOMET00000033183.1">
    <property type="protein sequence ID" value="ENSOMEP00000030640.1"/>
    <property type="gene ID" value="ENSOMEG00000015024.1"/>
</dbReference>
<feature type="compositionally biased region" description="Low complexity" evidence="7">
    <location>
        <begin position="304"/>
        <end position="319"/>
    </location>
</feature>
<evidence type="ECO:0000313" key="9">
    <source>
        <dbReference type="Ensembl" id="ENSOMEP00000030640.1"/>
    </source>
</evidence>
<dbReference type="InterPro" id="IPR000679">
    <property type="entry name" value="Znf_GATA"/>
</dbReference>
<keyword evidence="5" id="KW-0539">Nucleus</keyword>
<feature type="region of interest" description="Disordered" evidence="7">
    <location>
        <begin position="453"/>
        <end position="477"/>
    </location>
</feature>
<dbReference type="AlphaFoldDB" id="A0A3B3DMP4"/>
<dbReference type="Gene3D" id="3.30.50.10">
    <property type="entry name" value="Erythroid Transcription Factor GATA-1, subunit A"/>
    <property type="match status" value="1"/>
</dbReference>
<dbReference type="GO" id="GO:0000122">
    <property type="term" value="P:negative regulation of transcription by RNA polymerase II"/>
    <property type="evidence" value="ECO:0007669"/>
    <property type="project" value="InterPro"/>
</dbReference>
<name>A0A3B3DMP4_ORYME</name>
<dbReference type="SUPFAM" id="SSF57716">
    <property type="entry name" value="Glucocorticoid receptor-like (DNA-binding domain)"/>
    <property type="match status" value="1"/>
</dbReference>
<dbReference type="GO" id="GO:0016581">
    <property type="term" value="C:NuRD complex"/>
    <property type="evidence" value="ECO:0007669"/>
    <property type="project" value="TreeGrafter"/>
</dbReference>
<keyword evidence="6" id="KW-0479">Metal-binding</keyword>
<dbReference type="InterPro" id="IPR013088">
    <property type="entry name" value="Znf_NHR/GATA"/>
</dbReference>
<evidence type="ECO:0000256" key="7">
    <source>
        <dbReference type="SAM" id="MobiDB-lite"/>
    </source>
</evidence>
<dbReference type="OMA" id="GHHSIKH"/>
<dbReference type="Proteomes" id="UP000261560">
    <property type="component" value="Unplaced"/>
</dbReference>
<evidence type="ECO:0000256" key="2">
    <source>
        <dbReference type="ARBA" id="ARBA00023015"/>
    </source>
</evidence>
<protein>
    <submittedName>
        <fullName evidence="9">GATA zinc finger domain containing 2Ab</fullName>
    </submittedName>
</protein>
<dbReference type="GO" id="GO:0043565">
    <property type="term" value="F:sequence-specific DNA binding"/>
    <property type="evidence" value="ECO:0007669"/>
    <property type="project" value="InterPro"/>
</dbReference>
<feature type="region of interest" description="Disordered" evidence="7">
    <location>
        <begin position="298"/>
        <end position="319"/>
    </location>
</feature>
<feature type="region of interest" description="Disordered" evidence="7">
    <location>
        <begin position="84"/>
        <end position="108"/>
    </location>
</feature>
<keyword evidence="10" id="KW-1185">Reference proteome</keyword>
<dbReference type="InterPro" id="IPR032346">
    <property type="entry name" value="P66_CC"/>
</dbReference>
<feature type="region of interest" description="Disordered" evidence="7">
    <location>
        <begin position="180"/>
        <end position="216"/>
    </location>
</feature>